<dbReference type="HOGENOM" id="CLU_2381528_0_0_6"/>
<dbReference type="EMBL" id="CP002038">
    <property type="protein sequence ID" value="ADM97639.1"/>
    <property type="molecule type" value="Genomic_DNA"/>
</dbReference>
<accession>E0SFW6</accession>
<dbReference type="STRING" id="198628.Dda3937_04509"/>
<dbReference type="Proteomes" id="UP000006859">
    <property type="component" value="Chromosome"/>
</dbReference>
<organism evidence="1 2">
    <name type="scientific">Dickeya dadantii (strain 3937)</name>
    <name type="common">Erwinia chrysanthemi (strain 3937)</name>
    <dbReference type="NCBI Taxonomy" id="198628"/>
    <lineage>
        <taxon>Bacteria</taxon>
        <taxon>Pseudomonadati</taxon>
        <taxon>Pseudomonadota</taxon>
        <taxon>Gammaproteobacteria</taxon>
        <taxon>Enterobacterales</taxon>
        <taxon>Pectobacteriaceae</taxon>
        <taxon>Dickeya</taxon>
    </lineage>
</organism>
<sequence>MEQCRQRLLLLFNLLMKINRLKFHFITKKYYFASSLTALKLKWHQLTKLPFTDTYDEYTQQRNSHHSFSTARNSVEININTLTLPKIIRVALTL</sequence>
<evidence type="ECO:0000313" key="1">
    <source>
        <dbReference type="EMBL" id="ADM97639.1"/>
    </source>
</evidence>
<reference evidence="1 2" key="1">
    <citation type="journal article" date="2011" name="J. Bacteriol.">
        <title>Genome sequence of the plant-pathogenic bacterium Dickeya dadantii 3937.</title>
        <authorList>
            <person name="Glasner J.D."/>
            <person name="Yang C.H."/>
            <person name="Reverchon S."/>
            <person name="Hugouvieux-Cotte-Pattat N."/>
            <person name="Condemine G."/>
            <person name="Bohin J.P."/>
            <person name="Van Gijsegem F."/>
            <person name="Yang S."/>
            <person name="Franza T."/>
            <person name="Expert D."/>
            <person name="Plunkett G. III"/>
            <person name="San Francisco M.J."/>
            <person name="Charkowski A.O."/>
            <person name="Py B."/>
            <person name="Bell K."/>
            <person name="Rauscher L."/>
            <person name="Rodriguez-Palenzuela P."/>
            <person name="Toussaint A."/>
            <person name="Holeva M.C."/>
            <person name="He S.Y."/>
            <person name="Douet V."/>
            <person name="Boccara M."/>
            <person name="Blanco C."/>
            <person name="Toth I."/>
            <person name="Anderson B.D."/>
            <person name="Biehl B.S."/>
            <person name="Mau B."/>
            <person name="Flynn S.M."/>
            <person name="Barras F."/>
            <person name="Lindeberg M."/>
            <person name="Birch P.R."/>
            <person name="Tsuyumu S."/>
            <person name="Shi X."/>
            <person name="Hibbing M."/>
            <person name="Yap M.N."/>
            <person name="Carpentier M."/>
            <person name="Dassa E."/>
            <person name="Umehara M."/>
            <person name="Kim J.F."/>
            <person name="Rusch M."/>
            <person name="Soni P."/>
            <person name="Mayhew G.F."/>
            <person name="Fouts D.E."/>
            <person name="Gill S.R."/>
            <person name="Blattner F.R."/>
            <person name="Keen N.T."/>
            <person name="Perna N.T."/>
        </authorList>
    </citation>
    <scope>NUCLEOTIDE SEQUENCE [LARGE SCALE GENOMIC DNA]</scope>
    <source>
        <strain evidence="1 2">3937</strain>
    </source>
</reference>
<protein>
    <submittedName>
        <fullName evidence="1">Uncharacterized protein</fullName>
    </submittedName>
</protein>
<keyword evidence="2" id="KW-1185">Reference proteome</keyword>
<dbReference type="AlphaFoldDB" id="E0SFW6"/>
<dbReference type="KEGG" id="ddd:Dda3937_04509"/>
<evidence type="ECO:0000313" key="2">
    <source>
        <dbReference type="Proteomes" id="UP000006859"/>
    </source>
</evidence>
<gene>
    <name evidence="1" type="ordered locus">Dda3937_04509</name>
</gene>
<proteinExistence type="predicted"/>
<name>E0SFW6_DICD3</name>